<protein>
    <submittedName>
        <fullName evidence="1">Uncharacterized protein</fullName>
    </submittedName>
</protein>
<keyword evidence="2" id="KW-1185">Reference proteome</keyword>
<organism evidence="1 2">
    <name type="scientific">Streptobacillus felis</name>
    <dbReference type="NCBI Taxonomy" id="1384509"/>
    <lineage>
        <taxon>Bacteria</taxon>
        <taxon>Fusobacteriati</taxon>
        <taxon>Fusobacteriota</taxon>
        <taxon>Fusobacteriia</taxon>
        <taxon>Fusobacteriales</taxon>
        <taxon>Leptotrichiaceae</taxon>
        <taxon>Streptobacillus</taxon>
    </lineage>
</organism>
<accession>A0A7Z0T9U5</accession>
<dbReference type="EMBL" id="JABMKT010000002">
    <property type="protein sequence ID" value="NYV27365.1"/>
    <property type="molecule type" value="Genomic_DNA"/>
</dbReference>
<evidence type="ECO:0000313" key="2">
    <source>
        <dbReference type="Proteomes" id="UP000526184"/>
    </source>
</evidence>
<gene>
    <name evidence="1" type="ORF">HP397_00800</name>
</gene>
<name>A0A7Z0T9U5_9FUSO</name>
<sequence>MKKETEKIIYTLEYLVYDQNFVTEIIKNIEIEELKKFIIFELITLYDNNNLFEKKIKLLKHICYNNIFENILPFSTDLFLLLKYYKPSRFEDDVKKLLEILKNKNIEEIFYLNISNIFFLDNKYILSDYYASKIKEKNKSEIFLNALYNRIFSNFHLNKITVMNKLKKIVKIYFNTNSINVLKNEFILNILLRDYTKAYKIINTLSKKTKKFEHQLDLFILAIYLNKKNIVKKYSTIFENNSETTFIENVNSAIAILKIPQRYHLIIFNVIENITFKYN</sequence>
<dbReference type="Proteomes" id="UP000526184">
    <property type="component" value="Unassembled WGS sequence"/>
</dbReference>
<proteinExistence type="predicted"/>
<evidence type="ECO:0000313" key="1">
    <source>
        <dbReference type="EMBL" id="NYV27365.1"/>
    </source>
</evidence>
<reference evidence="1 2" key="1">
    <citation type="submission" date="2020-05" db="EMBL/GenBank/DDBJ databases">
        <title>Streptobacillus felis strain LHL191014123.</title>
        <authorList>
            <person name="Fawzy A."/>
            <person name="Rau J."/>
            <person name="Risse K."/>
            <person name="Schauerte N."/>
            <person name="Geiger C."/>
            <person name="Blom J."/>
            <person name="Imirzalioglu C."/>
            <person name="Falgenhauer J."/>
            <person name="Bach A."/>
            <person name="Herden C."/>
            <person name="Eisenberg T."/>
        </authorList>
    </citation>
    <scope>NUCLEOTIDE SEQUENCE [LARGE SCALE GENOMIC DNA]</scope>
    <source>
        <strain evidence="1 2">LHL191014123</strain>
    </source>
</reference>
<comment type="caution">
    <text evidence="1">The sequence shown here is derived from an EMBL/GenBank/DDBJ whole genome shotgun (WGS) entry which is preliminary data.</text>
</comment>
<dbReference type="RefSeq" id="WP_180135296.1">
    <property type="nucleotide sequence ID" value="NZ_JABMKT010000002.1"/>
</dbReference>
<dbReference type="AlphaFoldDB" id="A0A7Z0T9U5"/>